<evidence type="ECO:0000259" key="6">
    <source>
        <dbReference type="Pfam" id="PF09811"/>
    </source>
</evidence>
<reference evidence="7" key="5">
    <citation type="journal article" date="2021" name="G3 (Bethesda)">
        <title>Aegilops tauschii genome assembly Aet v5.0 features greater sequence contiguity and improved annotation.</title>
        <authorList>
            <person name="Wang L."/>
            <person name="Zhu T."/>
            <person name="Rodriguez J.C."/>
            <person name="Deal K.R."/>
            <person name="Dubcovsky J."/>
            <person name="McGuire P.E."/>
            <person name="Lux T."/>
            <person name="Spannagl M."/>
            <person name="Mayer K.F.X."/>
            <person name="Baldrich P."/>
            <person name="Meyers B.C."/>
            <person name="Huo N."/>
            <person name="Gu Y.Q."/>
            <person name="Zhou H."/>
            <person name="Devos K.M."/>
            <person name="Bennetzen J.L."/>
            <person name="Unver T."/>
            <person name="Budak H."/>
            <person name="Gulick P.J."/>
            <person name="Galiba G."/>
            <person name="Kalapos B."/>
            <person name="Nelson D.R."/>
            <person name="Li P."/>
            <person name="You F.M."/>
            <person name="Luo M.C."/>
            <person name="Dvorak J."/>
        </authorList>
    </citation>
    <scope>NUCLEOTIDE SEQUENCE [LARGE SCALE GENOMIC DNA]</scope>
    <source>
        <strain evidence="7">cv. AL8/78</strain>
    </source>
</reference>
<evidence type="ECO:0000256" key="3">
    <source>
        <dbReference type="ARBA" id="ARBA00022490"/>
    </source>
</evidence>
<sequence length="272" mass="29666">KRKKTRAASSSSSPAPKSHTAPATPPESGSTSRPPPSRGSLADPSPSFVRGAAGGPAALSGDAGGWSGRRQRRSPGTGGWRPPYWTPSVAKRELRSAGRRRRRPCTMAMVKMLLQMMTPGVRLQILQDMIPAYTENGPTGRTSFIRMGYRDGITEGQKDVAQEGFNLGHRQSAHVGYKWGLVRGVTSAFASLPDSLKEKLLLDGQRRGKLEGLHNSVQEISAQGALQLFHESTLKDNLRPEESKLQTITKDLLLFLHECPDVHVSEELKRVP</sequence>
<organism evidence="7 8">
    <name type="scientific">Aegilops tauschii subsp. strangulata</name>
    <name type="common">Goatgrass</name>
    <dbReference type="NCBI Taxonomy" id="200361"/>
    <lineage>
        <taxon>Eukaryota</taxon>
        <taxon>Viridiplantae</taxon>
        <taxon>Streptophyta</taxon>
        <taxon>Embryophyta</taxon>
        <taxon>Tracheophyta</taxon>
        <taxon>Spermatophyta</taxon>
        <taxon>Magnoliopsida</taxon>
        <taxon>Liliopsida</taxon>
        <taxon>Poales</taxon>
        <taxon>Poaceae</taxon>
        <taxon>BOP clade</taxon>
        <taxon>Pooideae</taxon>
        <taxon>Triticodae</taxon>
        <taxon>Triticeae</taxon>
        <taxon>Triticinae</taxon>
        <taxon>Aegilops</taxon>
    </lineage>
</organism>
<dbReference type="PANTHER" id="PTHR18829:SF0">
    <property type="entry name" value="PROTEIN YAE1 HOMOLOG"/>
    <property type="match status" value="1"/>
</dbReference>
<evidence type="ECO:0000256" key="2">
    <source>
        <dbReference type="ARBA" id="ARBA00004496"/>
    </source>
</evidence>
<dbReference type="Gramene" id="AET7Gv20117100.12">
    <property type="protein sequence ID" value="AET7Gv20117100.12"/>
    <property type="gene ID" value="AET7Gv20117100"/>
</dbReference>
<evidence type="ECO:0000256" key="1">
    <source>
        <dbReference type="ARBA" id="ARBA00004123"/>
    </source>
</evidence>
<comment type="subcellular location">
    <subcellularLocation>
        <location evidence="2">Cytoplasm</location>
    </subcellularLocation>
    <subcellularLocation>
        <location evidence="1">Nucleus</location>
    </subcellularLocation>
</comment>
<reference evidence="7" key="4">
    <citation type="submission" date="2019-03" db="UniProtKB">
        <authorList>
            <consortium name="EnsemblPlants"/>
        </authorList>
    </citation>
    <scope>IDENTIFICATION</scope>
</reference>
<evidence type="ECO:0000313" key="8">
    <source>
        <dbReference type="Proteomes" id="UP000015105"/>
    </source>
</evidence>
<dbReference type="GO" id="GO:0005634">
    <property type="term" value="C:nucleus"/>
    <property type="evidence" value="ECO:0007669"/>
    <property type="project" value="UniProtKB-SubCell"/>
</dbReference>
<feature type="compositionally biased region" description="Low complexity" evidence="5">
    <location>
        <begin position="7"/>
        <end position="32"/>
    </location>
</feature>
<evidence type="ECO:0000256" key="5">
    <source>
        <dbReference type="SAM" id="MobiDB-lite"/>
    </source>
</evidence>
<dbReference type="EnsemblPlants" id="AET7Gv20117100.12">
    <property type="protein sequence ID" value="AET7Gv20117100.12"/>
    <property type="gene ID" value="AET7Gv20117100"/>
</dbReference>
<dbReference type="STRING" id="200361.A0A453QH27"/>
<protein>
    <recommendedName>
        <fullName evidence="6">Essential protein Yae1 N-terminal domain-containing protein</fullName>
    </recommendedName>
</protein>
<evidence type="ECO:0000313" key="7">
    <source>
        <dbReference type="EnsemblPlants" id="AET7Gv20117100.12"/>
    </source>
</evidence>
<name>A0A453QH27_AEGTS</name>
<dbReference type="GO" id="GO:0005737">
    <property type="term" value="C:cytoplasm"/>
    <property type="evidence" value="ECO:0007669"/>
    <property type="project" value="UniProtKB-SubCell"/>
</dbReference>
<dbReference type="AlphaFoldDB" id="A0A453QH27"/>
<reference evidence="8" key="2">
    <citation type="journal article" date="2017" name="Nat. Plants">
        <title>The Aegilops tauschii genome reveals multiple impacts of transposons.</title>
        <authorList>
            <person name="Zhao G."/>
            <person name="Zou C."/>
            <person name="Li K."/>
            <person name="Wang K."/>
            <person name="Li T."/>
            <person name="Gao L."/>
            <person name="Zhang X."/>
            <person name="Wang H."/>
            <person name="Yang Z."/>
            <person name="Liu X."/>
            <person name="Jiang W."/>
            <person name="Mao L."/>
            <person name="Kong X."/>
            <person name="Jiao Y."/>
            <person name="Jia J."/>
        </authorList>
    </citation>
    <scope>NUCLEOTIDE SEQUENCE [LARGE SCALE GENOMIC DNA]</scope>
    <source>
        <strain evidence="8">cv. AL8/78</strain>
    </source>
</reference>
<dbReference type="PANTHER" id="PTHR18829">
    <property type="entry name" value="PROTEIN YAE1 HOMOLOG"/>
    <property type="match status" value="1"/>
</dbReference>
<reference evidence="7" key="3">
    <citation type="journal article" date="2017" name="Nature">
        <title>Genome sequence of the progenitor of the wheat D genome Aegilops tauschii.</title>
        <authorList>
            <person name="Luo M.C."/>
            <person name="Gu Y.Q."/>
            <person name="Puiu D."/>
            <person name="Wang H."/>
            <person name="Twardziok S.O."/>
            <person name="Deal K.R."/>
            <person name="Huo N."/>
            <person name="Zhu T."/>
            <person name="Wang L."/>
            <person name="Wang Y."/>
            <person name="McGuire P.E."/>
            <person name="Liu S."/>
            <person name="Long H."/>
            <person name="Ramasamy R.K."/>
            <person name="Rodriguez J.C."/>
            <person name="Van S.L."/>
            <person name="Yuan L."/>
            <person name="Wang Z."/>
            <person name="Xia Z."/>
            <person name="Xiao L."/>
            <person name="Anderson O.D."/>
            <person name="Ouyang S."/>
            <person name="Liang Y."/>
            <person name="Zimin A.V."/>
            <person name="Pertea G."/>
            <person name="Qi P."/>
            <person name="Bennetzen J.L."/>
            <person name="Dai X."/>
            <person name="Dawson M.W."/>
            <person name="Muller H.G."/>
            <person name="Kugler K."/>
            <person name="Rivarola-Duarte L."/>
            <person name="Spannagl M."/>
            <person name="Mayer K.F.X."/>
            <person name="Lu F.H."/>
            <person name="Bevan M.W."/>
            <person name="Leroy P."/>
            <person name="Li P."/>
            <person name="You F.M."/>
            <person name="Sun Q."/>
            <person name="Liu Z."/>
            <person name="Lyons E."/>
            <person name="Wicker T."/>
            <person name="Salzberg S.L."/>
            <person name="Devos K.M."/>
            <person name="Dvorak J."/>
        </authorList>
    </citation>
    <scope>NUCLEOTIDE SEQUENCE [LARGE SCALE GENOMIC DNA]</scope>
    <source>
        <strain evidence="7">cv. AL8/78</strain>
    </source>
</reference>
<evidence type="ECO:0000256" key="4">
    <source>
        <dbReference type="ARBA" id="ARBA00023242"/>
    </source>
</evidence>
<keyword evidence="4" id="KW-0539">Nucleus</keyword>
<feature type="region of interest" description="Disordered" evidence="5">
    <location>
        <begin position="1"/>
        <end position="102"/>
    </location>
</feature>
<keyword evidence="8" id="KW-1185">Reference proteome</keyword>
<dbReference type="InterPro" id="IPR019191">
    <property type="entry name" value="Essential_protein_Yae1_N"/>
</dbReference>
<reference evidence="8" key="1">
    <citation type="journal article" date="2014" name="Science">
        <title>Ancient hybridizations among the ancestral genomes of bread wheat.</title>
        <authorList>
            <consortium name="International Wheat Genome Sequencing Consortium,"/>
            <person name="Marcussen T."/>
            <person name="Sandve S.R."/>
            <person name="Heier L."/>
            <person name="Spannagl M."/>
            <person name="Pfeifer M."/>
            <person name="Jakobsen K.S."/>
            <person name="Wulff B.B."/>
            <person name="Steuernagel B."/>
            <person name="Mayer K.F."/>
            <person name="Olsen O.A."/>
        </authorList>
    </citation>
    <scope>NUCLEOTIDE SEQUENCE [LARGE SCALE GENOMIC DNA]</scope>
    <source>
        <strain evidence="8">cv. AL8/78</strain>
    </source>
</reference>
<dbReference type="InterPro" id="IPR038881">
    <property type="entry name" value="Yae1-like"/>
</dbReference>
<feature type="domain" description="Essential protein Yae1 N-terminal" evidence="6">
    <location>
        <begin position="148"/>
        <end position="185"/>
    </location>
</feature>
<dbReference type="Proteomes" id="UP000015105">
    <property type="component" value="Chromosome 7D"/>
</dbReference>
<dbReference type="Pfam" id="PF09811">
    <property type="entry name" value="Yae1_N"/>
    <property type="match status" value="1"/>
</dbReference>
<accession>A0A453QH27</accession>
<keyword evidence="3" id="KW-0963">Cytoplasm</keyword>
<proteinExistence type="predicted"/>